<evidence type="ECO:0000313" key="6">
    <source>
        <dbReference type="EMBL" id="EGT56312.1"/>
    </source>
</evidence>
<protein>
    <recommendedName>
        <fullName evidence="5">ShKT domain-containing protein</fullName>
    </recommendedName>
</protein>
<dbReference type="InterPro" id="IPR007026">
    <property type="entry name" value="CC_domain"/>
</dbReference>
<dbReference type="HOGENOM" id="CLU_088349_0_0_1"/>
<dbReference type="AlphaFoldDB" id="G0NAQ4"/>
<dbReference type="InterPro" id="IPR003582">
    <property type="entry name" value="ShKT_dom"/>
</dbReference>
<feature type="signal peptide" evidence="4">
    <location>
        <begin position="1"/>
        <end position="18"/>
    </location>
</feature>
<sequence>MFKSLALLALLAFSSALALHHRQTTCRVSAVGPSVSGLCPSGYTRITNGDCCASQQVASGSTCVDKTSFNGVNECPGLRSYCNNSLYRTLMTDLCPKTCGFCTPSTTCVDLVNPTTGRSECTGNIGLCNNSVYR</sequence>
<evidence type="ECO:0000259" key="5">
    <source>
        <dbReference type="PROSITE" id="PS51670"/>
    </source>
</evidence>
<evidence type="ECO:0000256" key="2">
    <source>
        <dbReference type="ARBA" id="ARBA00023157"/>
    </source>
</evidence>
<keyword evidence="7" id="KW-1185">Reference proteome</keyword>
<dbReference type="FunFam" id="1.10.10.1940:FF:000002">
    <property type="entry name" value="PHAryngeal gland Toxin-related"/>
    <property type="match status" value="1"/>
</dbReference>
<dbReference type="PROSITE" id="PS51670">
    <property type="entry name" value="SHKT"/>
    <property type="match status" value="1"/>
</dbReference>
<dbReference type="STRING" id="135651.G0NAQ4"/>
<feature type="domain" description="ShKT" evidence="5">
    <location>
        <begin position="63"/>
        <end position="102"/>
    </location>
</feature>
<name>G0NAQ4_CAEBE</name>
<dbReference type="InParanoid" id="G0NAQ4"/>
<keyword evidence="2" id="KW-1015">Disulfide bond</keyword>
<proteinExistence type="predicted"/>
<dbReference type="FunCoup" id="G0NAQ4">
    <property type="interactions" value="2"/>
</dbReference>
<dbReference type="Pfam" id="PF04942">
    <property type="entry name" value="CC"/>
    <property type="match status" value="1"/>
</dbReference>
<comment type="caution">
    <text evidence="3">Lacks conserved residue(s) required for the propagation of feature annotation.</text>
</comment>
<evidence type="ECO:0000256" key="3">
    <source>
        <dbReference type="PROSITE-ProRule" id="PRU01005"/>
    </source>
</evidence>
<evidence type="ECO:0000313" key="7">
    <source>
        <dbReference type="Proteomes" id="UP000008068"/>
    </source>
</evidence>
<dbReference type="OrthoDB" id="5863778at2759"/>
<dbReference type="Proteomes" id="UP000008068">
    <property type="component" value="Unassembled WGS sequence"/>
</dbReference>
<organism evidence="7">
    <name type="scientific">Caenorhabditis brenneri</name>
    <name type="common">Nematode worm</name>
    <dbReference type="NCBI Taxonomy" id="135651"/>
    <lineage>
        <taxon>Eukaryota</taxon>
        <taxon>Metazoa</taxon>
        <taxon>Ecdysozoa</taxon>
        <taxon>Nematoda</taxon>
        <taxon>Chromadorea</taxon>
        <taxon>Rhabditida</taxon>
        <taxon>Rhabditina</taxon>
        <taxon>Rhabditomorpha</taxon>
        <taxon>Rhabditoidea</taxon>
        <taxon>Rhabditidae</taxon>
        <taxon>Peloderinae</taxon>
        <taxon>Caenorhabditis</taxon>
    </lineage>
</organism>
<dbReference type="Pfam" id="PF01549">
    <property type="entry name" value="ShK"/>
    <property type="match status" value="1"/>
</dbReference>
<evidence type="ECO:0000256" key="4">
    <source>
        <dbReference type="SAM" id="SignalP"/>
    </source>
</evidence>
<gene>
    <name evidence="6" type="ORF">CAEBREN_30698</name>
</gene>
<feature type="chain" id="PRO_5003405479" description="ShKT domain-containing protein" evidence="4">
    <location>
        <begin position="19"/>
        <end position="134"/>
    </location>
</feature>
<dbReference type="SMART" id="SM00254">
    <property type="entry name" value="ShKT"/>
    <property type="match status" value="1"/>
</dbReference>
<dbReference type="PANTHER" id="PTHR46219">
    <property type="entry name" value="PROTEIN CBG11138"/>
    <property type="match status" value="1"/>
</dbReference>
<dbReference type="eggNOG" id="ENOG502TI3Y">
    <property type="taxonomic scope" value="Eukaryota"/>
</dbReference>
<reference evidence="7" key="1">
    <citation type="submission" date="2011-07" db="EMBL/GenBank/DDBJ databases">
        <authorList>
            <consortium name="Caenorhabditis brenneri Sequencing and Analysis Consortium"/>
            <person name="Wilson R.K."/>
        </authorList>
    </citation>
    <scope>NUCLEOTIDE SEQUENCE [LARGE SCALE GENOMIC DNA]</scope>
    <source>
        <strain evidence="7">PB2801</strain>
    </source>
</reference>
<evidence type="ECO:0000256" key="1">
    <source>
        <dbReference type="ARBA" id="ARBA00022729"/>
    </source>
</evidence>
<dbReference type="Gene3D" id="1.10.10.1940">
    <property type="match status" value="1"/>
</dbReference>
<accession>G0NAQ4</accession>
<dbReference type="EMBL" id="GL379855">
    <property type="protein sequence ID" value="EGT56312.1"/>
    <property type="molecule type" value="Genomic_DNA"/>
</dbReference>
<keyword evidence="1 4" id="KW-0732">Signal</keyword>
<dbReference type="PANTHER" id="PTHR46219:SF8">
    <property type="entry name" value="SHKT DOMAIN-CONTAINING PROTEIN"/>
    <property type="match status" value="1"/>
</dbReference>